<organism evidence="2">
    <name type="scientific">marine sediment metagenome</name>
    <dbReference type="NCBI Taxonomy" id="412755"/>
    <lineage>
        <taxon>unclassified sequences</taxon>
        <taxon>metagenomes</taxon>
        <taxon>ecological metagenomes</taxon>
    </lineage>
</organism>
<dbReference type="EMBL" id="LAZR01070015">
    <property type="protein sequence ID" value="KKK46348.1"/>
    <property type="molecule type" value="Genomic_DNA"/>
</dbReference>
<name>A0A0F8VPR0_9ZZZZ</name>
<comment type="caution">
    <text evidence="2">The sequence shown here is derived from an EMBL/GenBank/DDBJ whole genome shotgun (WGS) entry which is preliminary data.</text>
</comment>
<dbReference type="AlphaFoldDB" id="A0A0F8VPR0"/>
<proteinExistence type="predicted"/>
<sequence>MVRPRLKIADPGDVYLPNGGGNGDGYEPPPYYPEPPPDYPTEEEPTDPVPGTTPEPPPEEKTIGTGLLLIKLTTFIENLLIRIGV</sequence>
<accession>A0A0F8VPR0</accession>
<reference evidence="2" key="1">
    <citation type="journal article" date="2015" name="Nature">
        <title>Complex archaea that bridge the gap between prokaryotes and eukaryotes.</title>
        <authorList>
            <person name="Spang A."/>
            <person name="Saw J.H."/>
            <person name="Jorgensen S.L."/>
            <person name="Zaremba-Niedzwiedzka K."/>
            <person name="Martijn J."/>
            <person name="Lind A.E."/>
            <person name="van Eijk R."/>
            <person name="Schleper C."/>
            <person name="Guy L."/>
            <person name="Ettema T.J."/>
        </authorList>
    </citation>
    <scope>NUCLEOTIDE SEQUENCE</scope>
</reference>
<feature type="compositionally biased region" description="Pro residues" evidence="1">
    <location>
        <begin position="47"/>
        <end position="56"/>
    </location>
</feature>
<gene>
    <name evidence="2" type="ORF">LCGC14_3164030</name>
</gene>
<feature type="region of interest" description="Disordered" evidence="1">
    <location>
        <begin position="1"/>
        <end position="62"/>
    </location>
</feature>
<protein>
    <submittedName>
        <fullName evidence="2">Uncharacterized protein</fullName>
    </submittedName>
</protein>
<feature type="compositionally biased region" description="Pro residues" evidence="1">
    <location>
        <begin position="27"/>
        <end position="39"/>
    </location>
</feature>
<evidence type="ECO:0000313" key="2">
    <source>
        <dbReference type="EMBL" id="KKK46348.1"/>
    </source>
</evidence>
<evidence type="ECO:0000256" key="1">
    <source>
        <dbReference type="SAM" id="MobiDB-lite"/>
    </source>
</evidence>